<reference evidence="2 3" key="1">
    <citation type="submission" date="2020-08" db="EMBL/GenBank/DDBJ databases">
        <title>Genomic Encyclopedia of Type Strains, Phase IV (KMG-IV): sequencing the most valuable type-strain genomes for metagenomic binning, comparative biology and taxonomic classification.</title>
        <authorList>
            <person name="Goeker M."/>
        </authorList>
    </citation>
    <scope>NUCLEOTIDE SEQUENCE [LARGE SCALE GENOMIC DNA]</scope>
    <source>
        <strain evidence="2 3">DSM 45615</strain>
    </source>
</reference>
<dbReference type="Proteomes" id="UP000578449">
    <property type="component" value="Unassembled WGS sequence"/>
</dbReference>
<organism evidence="2 3">
    <name type="scientific">Thermocatellispora tengchongensis</name>
    <dbReference type="NCBI Taxonomy" id="1073253"/>
    <lineage>
        <taxon>Bacteria</taxon>
        <taxon>Bacillati</taxon>
        <taxon>Actinomycetota</taxon>
        <taxon>Actinomycetes</taxon>
        <taxon>Streptosporangiales</taxon>
        <taxon>Streptosporangiaceae</taxon>
        <taxon>Thermocatellispora</taxon>
    </lineage>
</organism>
<dbReference type="RefSeq" id="WP_185051873.1">
    <property type="nucleotide sequence ID" value="NZ_BAABIX010000004.1"/>
</dbReference>
<dbReference type="EMBL" id="JACHGN010000009">
    <property type="protein sequence ID" value="MBB5135021.1"/>
    <property type="molecule type" value="Genomic_DNA"/>
</dbReference>
<keyword evidence="3" id="KW-1185">Reference proteome</keyword>
<feature type="compositionally biased region" description="Basic and acidic residues" evidence="1">
    <location>
        <begin position="49"/>
        <end position="68"/>
    </location>
</feature>
<sequence>MNAAGRLGLYALGLAVIFGGALGVGTAMGDVTEPPPPPPAHADAGAGHGESHGDDGGHAHGGEAEPVSHDTPGGLQVSQGGYTLVPETTTLTPGEKSEFRFRVLGPGGAPVTAYQVEHEKKMHFIVVSRDLGEFRHLHPEMTSGGVWSVDLTLPGPGAYRAFADFAPEGGEAMTLGVDLQAPGDYRPAELPGEERTSTVDGYEVTLDGELLPGKSSGVQLTVTKDGEPVDDLEPYLGAYGHLVALRAGDLAYLHVHPDGVPKDGRTLPGPGITFYAEVPSAGDYRLFLDFKHGGKVHTAEFTVRAGDRKE</sequence>
<comment type="caution">
    <text evidence="2">The sequence shown here is derived from an EMBL/GenBank/DDBJ whole genome shotgun (WGS) entry which is preliminary data.</text>
</comment>
<feature type="region of interest" description="Disordered" evidence="1">
    <location>
        <begin position="29"/>
        <end position="91"/>
    </location>
</feature>
<name>A0A840PAX8_9ACTN</name>
<gene>
    <name evidence="2" type="ORF">HNP84_004755</name>
</gene>
<protein>
    <recommendedName>
        <fullName evidence="4">Heavy metal-binding domain-containing protein</fullName>
    </recommendedName>
</protein>
<proteinExistence type="predicted"/>
<evidence type="ECO:0000313" key="2">
    <source>
        <dbReference type="EMBL" id="MBB5135021.1"/>
    </source>
</evidence>
<feature type="compositionally biased region" description="Polar residues" evidence="1">
    <location>
        <begin position="76"/>
        <end position="91"/>
    </location>
</feature>
<evidence type="ECO:0008006" key="4">
    <source>
        <dbReference type="Google" id="ProtNLM"/>
    </source>
</evidence>
<evidence type="ECO:0000313" key="3">
    <source>
        <dbReference type="Proteomes" id="UP000578449"/>
    </source>
</evidence>
<accession>A0A840PAX8</accession>
<dbReference type="AlphaFoldDB" id="A0A840PAX8"/>
<evidence type="ECO:0000256" key="1">
    <source>
        <dbReference type="SAM" id="MobiDB-lite"/>
    </source>
</evidence>